<name>A0A5D2B7M4_GOSDA</name>
<sequence length="76" mass="8585">MNKTFGPSSPQQPQRHPRLSSSFRTPPTPIQPEYGLTHSAWRCVKAVRRRCVEATIAAGGRHDARVFLKLFWVVLG</sequence>
<evidence type="ECO:0000313" key="2">
    <source>
        <dbReference type="EMBL" id="TYG52540.1"/>
    </source>
</evidence>
<protein>
    <submittedName>
        <fullName evidence="2">Uncharacterized protein</fullName>
    </submittedName>
</protein>
<organism evidence="2 3">
    <name type="scientific">Gossypium darwinii</name>
    <name type="common">Darwin's cotton</name>
    <name type="synonym">Gossypium barbadense var. darwinii</name>
    <dbReference type="NCBI Taxonomy" id="34276"/>
    <lineage>
        <taxon>Eukaryota</taxon>
        <taxon>Viridiplantae</taxon>
        <taxon>Streptophyta</taxon>
        <taxon>Embryophyta</taxon>
        <taxon>Tracheophyta</taxon>
        <taxon>Spermatophyta</taxon>
        <taxon>Magnoliopsida</taxon>
        <taxon>eudicotyledons</taxon>
        <taxon>Gunneridae</taxon>
        <taxon>Pentapetalae</taxon>
        <taxon>rosids</taxon>
        <taxon>malvids</taxon>
        <taxon>Malvales</taxon>
        <taxon>Malvaceae</taxon>
        <taxon>Malvoideae</taxon>
        <taxon>Gossypium</taxon>
    </lineage>
</organism>
<gene>
    <name evidence="2" type="ORF">ES288_D09G036400v1</name>
</gene>
<dbReference type="Proteomes" id="UP000323506">
    <property type="component" value="Chromosome D09"/>
</dbReference>
<evidence type="ECO:0000313" key="3">
    <source>
        <dbReference type="Proteomes" id="UP000323506"/>
    </source>
</evidence>
<dbReference type="EMBL" id="CM017709">
    <property type="protein sequence ID" value="TYG52540.1"/>
    <property type="molecule type" value="Genomic_DNA"/>
</dbReference>
<dbReference type="AlphaFoldDB" id="A0A5D2B7M4"/>
<evidence type="ECO:0000256" key="1">
    <source>
        <dbReference type="SAM" id="MobiDB-lite"/>
    </source>
</evidence>
<proteinExistence type="predicted"/>
<keyword evidence="3" id="KW-1185">Reference proteome</keyword>
<feature type="compositionally biased region" description="Low complexity" evidence="1">
    <location>
        <begin position="7"/>
        <end position="22"/>
    </location>
</feature>
<accession>A0A5D2B7M4</accession>
<feature type="region of interest" description="Disordered" evidence="1">
    <location>
        <begin position="1"/>
        <end position="33"/>
    </location>
</feature>
<reference evidence="2 3" key="1">
    <citation type="submission" date="2019-06" db="EMBL/GenBank/DDBJ databases">
        <title>WGS assembly of Gossypium darwinii.</title>
        <authorList>
            <person name="Chen Z.J."/>
            <person name="Sreedasyam A."/>
            <person name="Ando A."/>
            <person name="Song Q."/>
            <person name="De L."/>
            <person name="Hulse-Kemp A."/>
            <person name="Ding M."/>
            <person name="Ye W."/>
            <person name="Kirkbride R."/>
            <person name="Jenkins J."/>
            <person name="Plott C."/>
            <person name="Lovell J."/>
            <person name="Lin Y.-M."/>
            <person name="Vaughn R."/>
            <person name="Liu B."/>
            <person name="Li W."/>
            <person name="Simpson S."/>
            <person name="Scheffler B."/>
            <person name="Saski C."/>
            <person name="Grover C."/>
            <person name="Hu G."/>
            <person name="Conover J."/>
            <person name="Carlson J."/>
            <person name="Shu S."/>
            <person name="Boston L."/>
            <person name="Williams M."/>
            <person name="Peterson D."/>
            <person name="Mcgee K."/>
            <person name="Jones D."/>
            <person name="Wendel J."/>
            <person name="Stelly D."/>
            <person name="Grimwood J."/>
            <person name="Schmutz J."/>
        </authorList>
    </citation>
    <scope>NUCLEOTIDE SEQUENCE [LARGE SCALE GENOMIC DNA]</scope>
    <source>
        <strain evidence="2">1808015.09</strain>
    </source>
</reference>